<reference evidence="1 2" key="1">
    <citation type="submission" date="2018-09" db="EMBL/GenBank/DDBJ databases">
        <title>Rhizobium sp. MAE2-X.</title>
        <authorList>
            <person name="Lee Y."/>
            <person name="Jeon C.O."/>
        </authorList>
    </citation>
    <scope>NUCLEOTIDE SEQUENCE [LARGE SCALE GENOMIC DNA]</scope>
    <source>
        <strain evidence="1 2">MAE2-X</strain>
        <plasmid evidence="1 2">p1</plasmid>
    </source>
</reference>
<organism evidence="1 2">
    <name type="scientific">Rhizobium rosettiformans</name>
    <dbReference type="NCBI Taxonomy" id="1368430"/>
    <lineage>
        <taxon>Bacteria</taxon>
        <taxon>Pseudomonadati</taxon>
        <taxon>Pseudomonadota</taxon>
        <taxon>Alphaproteobacteria</taxon>
        <taxon>Hyphomicrobiales</taxon>
        <taxon>Rhizobiaceae</taxon>
        <taxon>Rhizobium/Agrobacterium group</taxon>
        <taxon>Rhizobium</taxon>
    </lineage>
</organism>
<gene>
    <name evidence="1" type="ORF">D4A92_22940</name>
</gene>
<keyword evidence="1" id="KW-0614">Plasmid</keyword>
<dbReference type="Proteomes" id="UP000596351">
    <property type="component" value="Plasmid p1"/>
</dbReference>
<sequence length="83" mass="8981">MKKIFLTVFQRDADGRAVSVTSPKELASIVEAQNAASLIAEFNVGVAVWSEEPMASVRSINLIQTYGEIGEIPAMFGEVRTGH</sequence>
<dbReference type="RefSeq" id="WP_203020160.1">
    <property type="nucleotide sequence ID" value="NZ_CP032406.1"/>
</dbReference>
<protein>
    <recommendedName>
        <fullName evidence="3">DUF2922 domain-containing protein</fullName>
    </recommendedName>
</protein>
<accession>A0ABX7F1E8</accession>
<geneLocation type="plasmid" evidence="1 2">
    <name>p1</name>
</geneLocation>
<proteinExistence type="predicted"/>
<keyword evidence="2" id="KW-1185">Reference proteome</keyword>
<evidence type="ECO:0000313" key="2">
    <source>
        <dbReference type="Proteomes" id="UP000596351"/>
    </source>
</evidence>
<name>A0ABX7F1E8_9HYPH</name>
<evidence type="ECO:0008006" key="3">
    <source>
        <dbReference type="Google" id="ProtNLM"/>
    </source>
</evidence>
<evidence type="ECO:0000313" key="1">
    <source>
        <dbReference type="EMBL" id="QRF54375.1"/>
    </source>
</evidence>
<dbReference type="EMBL" id="CP032406">
    <property type="protein sequence ID" value="QRF54375.1"/>
    <property type="molecule type" value="Genomic_DNA"/>
</dbReference>